<gene>
    <name evidence="1" type="ORF">J2S59_000920</name>
</gene>
<protein>
    <submittedName>
        <fullName evidence="1">Uncharacterized protein</fullName>
    </submittedName>
</protein>
<name>A0ABT9NL05_9ACTN</name>
<comment type="caution">
    <text evidence="1">The sequence shown here is derived from an EMBL/GenBank/DDBJ whole genome shotgun (WGS) entry which is preliminary data.</text>
</comment>
<proteinExistence type="predicted"/>
<reference evidence="1 2" key="1">
    <citation type="submission" date="2023-07" db="EMBL/GenBank/DDBJ databases">
        <title>Sequencing the genomes of 1000 actinobacteria strains.</title>
        <authorList>
            <person name="Klenk H.-P."/>
        </authorList>
    </citation>
    <scope>NUCLEOTIDE SEQUENCE [LARGE SCALE GENOMIC DNA]</scope>
    <source>
        <strain evidence="1 2">GD13</strain>
    </source>
</reference>
<sequence length="38" mass="3909">MLQMSAETRDSTGIAVRVASPVGADRFQFPPDVSSGGA</sequence>
<keyword evidence="2" id="KW-1185">Reference proteome</keyword>
<evidence type="ECO:0000313" key="2">
    <source>
        <dbReference type="Proteomes" id="UP001240447"/>
    </source>
</evidence>
<accession>A0ABT9NL05</accession>
<dbReference type="Proteomes" id="UP001240447">
    <property type="component" value="Unassembled WGS sequence"/>
</dbReference>
<evidence type="ECO:0000313" key="1">
    <source>
        <dbReference type="EMBL" id="MDP9821111.1"/>
    </source>
</evidence>
<organism evidence="1 2">
    <name type="scientific">Nocardioides massiliensis</name>
    <dbReference type="NCBI Taxonomy" id="1325935"/>
    <lineage>
        <taxon>Bacteria</taxon>
        <taxon>Bacillati</taxon>
        <taxon>Actinomycetota</taxon>
        <taxon>Actinomycetes</taxon>
        <taxon>Propionibacteriales</taxon>
        <taxon>Nocardioidaceae</taxon>
        <taxon>Nocardioides</taxon>
    </lineage>
</organism>
<dbReference type="EMBL" id="JAUSQM010000001">
    <property type="protein sequence ID" value="MDP9821111.1"/>
    <property type="molecule type" value="Genomic_DNA"/>
</dbReference>